<dbReference type="Gene3D" id="1.20.1250.20">
    <property type="entry name" value="MFS general substrate transporter like domains"/>
    <property type="match status" value="1"/>
</dbReference>
<evidence type="ECO:0000259" key="6">
    <source>
        <dbReference type="PROSITE" id="PS50850"/>
    </source>
</evidence>
<feature type="transmembrane region" description="Helical" evidence="5">
    <location>
        <begin position="328"/>
        <end position="348"/>
    </location>
</feature>
<feature type="transmembrane region" description="Helical" evidence="5">
    <location>
        <begin position="163"/>
        <end position="183"/>
    </location>
</feature>
<dbReference type="CDD" id="cd17321">
    <property type="entry name" value="MFS_MMR_MDR_like"/>
    <property type="match status" value="1"/>
</dbReference>
<evidence type="ECO:0000256" key="4">
    <source>
        <dbReference type="ARBA" id="ARBA00023136"/>
    </source>
</evidence>
<evidence type="ECO:0000256" key="3">
    <source>
        <dbReference type="ARBA" id="ARBA00022989"/>
    </source>
</evidence>
<dbReference type="Proteomes" id="UP000193285">
    <property type="component" value="Unassembled WGS sequence"/>
</dbReference>
<feature type="transmembrane region" description="Helical" evidence="5">
    <location>
        <begin position="294"/>
        <end position="316"/>
    </location>
</feature>
<feature type="transmembrane region" description="Helical" evidence="5">
    <location>
        <begin position="108"/>
        <end position="126"/>
    </location>
</feature>
<dbReference type="InterPro" id="IPR036259">
    <property type="entry name" value="MFS_trans_sf"/>
</dbReference>
<feature type="transmembrane region" description="Helical" evidence="5">
    <location>
        <begin position="425"/>
        <end position="445"/>
    </location>
</feature>
<feature type="transmembrane region" description="Helical" evidence="5">
    <location>
        <begin position="52"/>
        <end position="72"/>
    </location>
</feature>
<dbReference type="GO" id="GO:0022857">
    <property type="term" value="F:transmembrane transporter activity"/>
    <property type="evidence" value="ECO:0007669"/>
    <property type="project" value="InterPro"/>
</dbReference>
<feature type="transmembrane region" description="Helical" evidence="5">
    <location>
        <begin position="12"/>
        <end position="32"/>
    </location>
</feature>
<dbReference type="PANTHER" id="PTHR42718:SF42">
    <property type="entry name" value="EXPORT PROTEIN"/>
    <property type="match status" value="1"/>
</dbReference>
<dbReference type="InterPro" id="IPR020846">
    <property type="entry name" value="MFS_dom"/>
</dbReference>
<dbReference type="AlphaFoldDB" id="A0A1X2ADS4"/>
<accession>A0A1X2ADS4</accession>
<feature type="transmembrane region" description="Helical" evidence="5">
    <location>
        <begin position="360"/>
        <end position="380"/>
    </location>
</feature>
<feature type="transmembrane region" description="Helical" evidence="5">
    <location>
        <begin position="79"/>
        <end position="102"/>
    </location>
</feature>
<feature type="transmembrane region" description="Helical" evidence="5">
    <location>
        <begin position="227"/>
        <end position="244"/>
    </location>
</feature>
<keyword evidence="4 5" id="KW-0472">Membrane</keyword>
<dbReference type="PANTHER" id="PTHR42718">
    <property type="entry name" value="MAJOR FACILITATOR SUPERFAMILY MULTIDRUG TRANSPORTER MFSC"/>
    <property type="match status" value="1"/>
</dbReference>
<proteinExistence type="predicted"/>
<evidence type="ECO:0000256" key="1">
    <source>
        <dbReference type="ARBA" id="ARBA00004651"/>
    </source>
</evidence>
<sequence>MITAAPTTRVMVVAILVSTVVFLDGTVVNLALPATARELGGGMCSQQWVVDGYLLAVAAMVLPGGAISDLFGRIPVLRFGLAAFGAGSVLAATAATPAMLIAGRVVQGLGGAFLVPGSLALINSSFGPSARPAAIGSWTAWTSTAFAVGPLLGGLAVDFLNWRWIYVLSAIPMAVGFALTFSLPDMPAPAGRARVDVAGAALSATGLAATVYALIEQGRRGWGDPLVRAALAAGVAALLAFVAWQRRTPHPMVPLSLFATRNFAGANMVTAFVYGGITMGSLALGLYLQEVAGYSATAAGLTTLPSPIMSFVFARGVGGLAARLGHRLFLIVGPALAGMGLLLIRPTAHGFHLVSDVLPGRMLLAVGMVLAITPLTAVNLSAVKSAHSGIAAAIQNATGRTSALIAVACVGLITANRLTDASFTRLLEVSAALFFVGAVIGALGIRNAPAPAGPAADTMTLELHPAR</sequence>
<evidence type="ECO:0000313" key="7">
    <source>
        <dbReference type="EMBL" id="ORW49470.1"/>
    </source>
</evidence>
<gene>
    <name evidence="7" type="ORF">AWB90_09540</name>
</gene>
<protein>
    <submittedName>
        <fullName evidence="7">MFS transporter</fullName>
    </submittedName>
</protein>
<dbReference type="RefSeq" id="WP_241524238.1">
    <property type="nucleotide sequence ID" value="NZ_LQPN01000035.1"/>
</dbReference>
<feature type="transmembrane region" description="Helical" evidence="5">
    <location>
        <begin position="265"/>
        <end position="288"/>
    </location>
</feature>
<dbReference type="Gene3D" id="1.20.1720.10">
    <property type="entry name" value="Multidrug resistance protein D"/>
    <property type="match status" value="1"/>
</dbReference>
<comment type="subcellular location">
    <subcellularLocation>
        <location evidence="1">Cell membrane</location>
        <topology evidence="1">Multi-pass membrane protein</topology>
    </subcellularLocation>
</comment>
<reference evidence="7 8" key="1">
    <citation type="journal article" date="2015" name="Emerg. Microbes Infect.">
        <title>Characterization of 17 strains belonging to the Mycobacterium simiae complex and description of Mycobacterium paraense sp. nov.</title>
        <authorList>
            <person name="Fusco da Costa A.R."/>
            <person name="Fedrizzi T."/>
            <person name="Lopes M.L."/>
            <person name="Pecorari M."/>
            <person name="Oliveira da Costa W.L."/>
            <person name="Giacobazzi E."/>
            <person name="da Costa Bahia J.R."/>
            <person name="De Sanctis V."/>
            <person name="Batista Lima K.V."/>
            <person name="Bertorelli R."/>
            <person name="Grottola A."/>
            <person name="Fabio A."/>
            <person name="Mariottini A."/>
            <person name="Ferretti P."/>
            <person name="Di Leva F."/>
            <person name="Fregni Serpini G."/>
            <person name="Tagliazucchi S."/>
            <person name="Rumpianesi F."/>
            <person name="Jousson O."/>
            <person name="Segata N."/>
            <person name="Tortoli E."/>
        </authorList>
    </citation>
    <scope>NUCLEOTIDE SEQUENCE [LARGE SCALE GENOMIC DNA]</scope>
    <source>
        <strain evidence="7 8">IEC33</strain>
    </source>
</reference>
<feature type="transmembrane region" description="Helical" evidence="5">
    <location>
        <begin position="195"/>
        <end position="215"/>
    </location>
</feature>
<evidence type="ECO:0000256" key="2">
    <source>
        <dbReference type="ARBA" id="ARBA00022692"/>
    </source>
</evidence>
<dbReference type="EMBL" id="LQPN01000035">
    <property type="protein sequence ID" value="ORW49470.1"/>
    <property type="molecule type" value="Genomic_DNA"/>
</dbReference>
<evidence type="ECO:0000256" key="5">
    <source>
        <dbReference type="SAM" id="Phobius"/>
    </source>
</evidence>
<name>A0A1X2ADS4_9MYCO</name>
<dbReference type="GO" id="GO:0005886">
    <property type="term" value="C:plasma membrane"/>
    <property type="evidence" value="ECO:0007669"/>
    <property type="project" value="UniProtKB-SubCell"/>
</dbReference>
<dbReference type="InterPro" id="IPR011701">
    <property type="entry name" value="MFS"/>
</dbReference>
<evidence type="ECO:0000313" key="8">
    <source>
        <dbReference type="Proteomes" id="UP000193285"/>
    </source>
</evidence>
<feature type="transmembrane region" description="Helical" evidence="5">
    <location>
        <begin position="138"/>
        <end position="157"/>
    </location>
</feature>
<keyword evidence="3 5" id="KW-1133">Transmembrane helix</keyword>
<dbReference type="Pfam" id="PF07690">
    <property type="entry name" value="MFS_1"/>
    <property type="match status" value="1"/>
</dbReference>
<dbReference type="PROSITE" id="PS50850">
    <property type="entry name" value="MFS"/>
    <property type="match status" value="1"/>
</dbReference>
<keyword evidence="2 5" id="KW-0812">Transmembrane</keyword>
<dbReference type="STRING" id="767916.AWB91_25350"/>
<organism evidence="7 8">
    <name type="scientific">Mycobacterium paraense</name>
    <dbReference type="NCBI Taxonomy" id="767916"/>
    <lineage>
        <taxon>Bacteria</taxon>
        <taxon>Bacillati</taxon>
        <taxon>Actinomycetota</taxon>
        <taxon>Actinomycetes</taxon>
        <taxon>Mycobacteriales</taxon>
        <taxon>Mycobacteriaceae</taxon>
        <taxon>Mycobacterium</taxon>
        <taxon>Mycobacterium simiae complex</taxon>
    </lineage>
</organism>
<comment type="caution">
    <text evidence="7">The sequence shown here is derived from an EMBL/GenBank/DDBJ whole genome shotgun (WGS) entry which is preliminary data.</text>
</comment>
<feature type="domain" description="Major facilitator superfamily (MFS) profile" evidence="6">
    <location>
        <begin position="10"/>
        <end position="449"/>
    </location>
</feature>
<dbReference type="SUPFAM" id="SSF103473">
    <property type="entry name" value="MFS general substrate transporter"/>
    <property type="match status" value="1"/>
</dbReference>